<evidence type="ECO:0000259" key="1">
    <source>
        <dbReference type="Pfam" id="PF10021"/>
    </source>
</evidence>
<dbReference type="EMBL" id="CP060637">
    <property type="protein sequence ID" value="QNM15569.1"/>
    <property type="molecule type" value="Genomic_DNA"/>
</dbReference>
<evidence type="ECO:0000313" key="3">
    <source>
        <dbReference type="Proteomes" id="UP000515913"/>
    </source>
</evidence>
<dbReference type="InterPro" id="IPR043472">
    <property type="entry name" value="Macro_dom-like"/>
</dbReference>
<dbReference type="PANTHER" id="PTHR35596">
    <property type="entry name" value="DUF2263 DOMAIN-CONTAINING PROTEIN"/>
    <property type="match status" value="1"/>
</dbReference>
<feature type="domain" description="Microbial-type PARG catalytic" evidence="1">
    <location>
        <begin position="22"/>
        <end position="148"/>
    </location>
</feature>
<dbReference type="SUPFAM" id="SSF52949">
    <property type="entry name" value="Macro domain-like"/>
    <property type="match status" value="1"/>
</dbReference>
<reference evidence="2 3" key="1">
    <citation type="submission" date="2020-08" db="EMBL/GenBank/DDBJ databases">
        <authorList>
            <person name="Liu C."/>
            <person name="Sun Q."/>
        </authorList>
    </citation>
    <scope>NUCLEOTIDE SEQUENCE [LARGE SCALE GENOMIC DNA]</scope>
    <source>
        <strain evidence="2 3">NSJ-57</strain>
    </source>
</reference>
<accession>A0A7G9GXN7</accession>
<dbReference type="RefSeq" id="WP_101475119.1">
    <property type="nucleotide sequence ID" value="NZ_CP060637.1"/>
</dbReference>
<dbReference type="PANTHER" id="PTHR35596:SF1">
    <property type="entry name" value="MICROBIAL-TYPE PARG CATALYTIC DOMAIN-CONTAINING PROTEIN"/>
    <property type="match status" value="1"/>
</dbReference>
<organism evidence="2 3">
    <name type="scientific">Fusobacterium hominis</name>
    <dbReference type="NCBI Taxonomy" id="2764326"/>
    <lineage>
        <taxon>Bacteria</taxon>
        <taxon>Fusobacteriati</taxon>
        <taxon>Fusobacteriota</taxon>
        <taxon>Fusobacteriia</taxon>
        <taxon>Fusobacteriales</taxon>
        <taxon>Fusobacteriaceae</taxon>
        <taxon>Fusobacterium</taxon>
    </lineage>
</organism>
<dbReference type="Proteomes" id="UP000515913">
    <property type="component" value="Chromosome"/>
</dbReference>
<evidence type="ECO:0000313" key="2">
    <source>
        <dbReference type="EMBL" id="QNM15569.1"/>
    </source>
</evidence>
<dbReference type="InterPro" id="IPR012664">
    <property type="entry name" value="CHP02452"/>
</dbReference>
<protein>
    <submittedName>
        <fullName evidence="2">TIGR02452 family protein</fullName>
    </submittedName>
</protein>
<dbReference type="InterPro" id="IPR019261">
    <property type="entry name" value="PARG_cat_microbial"/>
</dbReference>
<dbReference type="NCBIfam" id="TIGR02452">
    <property type="entry name" value="TIGR02452 family protein"/>
    <property type="match status" value="1"/>
</dbReference>
<dbReference type="PIRSF" id="PIRSF014899">
    <property type="entry name" value="UCP014899"/>
    <property type="match status" value="1"/>
</dbReference>
<dbReference type="Gene3D" id="3.40.220.10">
    <property type="entry name" value="Leucine Aminopeptidase, subunit E, domain 1"/>
    <property type="match status" value="1"/>
</dbReference>
<dbReference type="Pfam" id="PF10021">
    <property type="entry name" value="PARG_cat_microb"/>
    <property type="match status" value="1"/>
</dbReference>
<keyword evidence="3" id="KW-1185">Reference proteome</keyword>
<dbReference type="AlphaFoldDB" id="A0A7G9GXN7"/>
<proteinExistence type="predicted"/>
<dbReference type="KEGG" id="fho:H9Q81_01635"/>
<gene>
    <name evidence="2" type="ORF">H9Q81_01635</name>
</gene>
<sequence length="267" mass="31070">MSRIDLVEVFNDTLYKIYSNAKLMEYVINSSNNQEVFLEDDILENIGQNRYNVECQIVVSQKKTLEAAMEYKEEVCVLNFASSYNPGGGVLLGSNAQEESICRCSTLYCNLIQNNILEKFYLRHRKEKNNFLNTDDLIYTPNVVVFKDDSTYEEYKNIWKMINVISCAAPDLSNASINVSEEQLSYIYKKRIKRILEVARLKKQKNIILGAFGCGVFSNSPYLVAKSMFEVIREYYYDFKKIEIAIYDPTSMKINYNTFKEMAKEYC</sequence>
<name>A0A7G9GXN7_9FUSO</name>